<keyword evidence="2" id="KW-1185">Reference proteome</keyword>
<comment type="caution">
    <text evidence="1">The sequence shown here is derived from an EMBL/GenBank/DDBJ whole genome shotgun (WGS) entry which is preliminary data.</text>
</comment>
<dbReference type="EMBL" id="JARBDR010000640">
    <property type="protein sequence ID" value="KAJ8310859.1"/>
    <property type="molecule type" value="Genomic_DNA"/>
</dbReference>
<evidence type="ECO:0000313" key="1">
    <source>
        <dbReference type="EMBL" id="KAJ8310859.1"/>
    </source>
</evidence>
<gene>
    <name evidence="1" type="ORF">KUTeg_012724</name>
</gene>
<dbReference type="Proteomes" id="UP001217089">
    <property type="component" value="Unassembled WGS sequence"/>
</dbReference>
<name>A0ABQ9F0K2_TEGGR</name>
<proteinExistence type="predicted"/>
<sequence>MDRQFDYGIHFLKPCFVNCRVHQIRTTYTPKRHHLTSISSSDSGVFMTDISNVKIVYLTILVTQSGIKWCGNETTLILYLEKKGPYNPNVWIRI</sequence>
<reference evidence="1 2" key="1">
    <citation type="submission" date="2022-12" db="EMBL/GenBank/DDBJ databases">
        <title>Chromosome-level genome of Tegillarca granosa.</title>
        <authorList>
            <person name="Kim J."/>
        </authorList>
    </citation>
    <scope>NUCLEOTIDE SEQUENCE [LARGE SCALE GENOMIC DNA]</scope>
    <source>
        <strain evidence="1">Teg-2019</strain>
        <tissue evidence="1">Adductor muscle</tissue>
    </source>
</reference>
<evidence type="ECO:0000313" key="2">
    <source>
        <dbReference type="Proteomes" id="UP001217089"/>
    </source>
</evidence>
<organism evidence="1 2">
    <name type="scientific">Tegillarca granosa</name>
    <name type="common">Malaysian cockle</name>
    <name type="synonym">Anadara granosa</name>
    <dbReference type="NCBI Taxonomy" id="220873"/>
    <lineage>
        <taxon>Eukaryota</taxon>
        <taxon>Metazoa</taxon>
        <taxon>Spiralia</taxon>
        <taxon>Lophotrochozoa</taxon>
        <taxon>Mollusca</taxon>
        <taxon>Bivalvia</taxon>
        <taxon>Autobranchia</taxon>
        <taxon>Pteriomorphia</taxon>
        <taxon>Arcoida</taxon>
        <taxon>Arcoidea</taxon>
        <taxon>Arcidae</taxon>
        <taxon>Tegillarca</taxon>
    </lineage>
</organism>
<protein>
    <submittedName>
        <fullName evidence="1">Uncharacterized protein</fullName>
    </submittedName>
</protein>
<accession>A0ABQ9F0K2</accession>